<keyword evidence="2" id="KW-1185">Reference proteome</keyword>
<dbReference type="InterPro" id="IPR036397">
    <property type="entry name" value="RNaseH_sf"/>
</dbReference>
<sequence>MPRLLPRLRNLPPIATDIVREFAGDCLILCLLDNIKTRYPAMGFKGHIVYSRTFPGVEKVADELLKFVELNKKDEGRAIIGFDVEQRPSFKKGVKQGKDAVLQICADDASCHVMHIIHSGFPESLKSLLRDSKFVNVC</sequence>
<dbReference type="InterPro" id="IPR012337">
    <property type="entry name" value="RNaseH-like_sf"/>
</dbReference>
<comment type="caution">
    <text evidence="1">The sequence shown here is derived from an EMBL/GenBank/DDBJ whole genome shotgun (WGS) entry which is preliminary data.</text>
</comment>
<organism evidence="1 2">
    <name type="scientific">Lactuca virosa</name>
    <dbReference type="NCBI Taxonomy" id="75947"/>
    <lineage>
        <taxon>Eukaryota</taxon>
        <taxon>Viridiplantae</taxon>
        <taxon>Streptophyta</taxon>
        <taxon>Embryophyta</taxon>
        <taxon>Tracheophyta</taxon>
        <taxon>Spermatophyta</taxon>
        <taxon>Magnoliopsida</taxon>
        <taxon>eudicotyledons</taxon>
        <taxon>Gunneridae</taxon>
        <taxon>Pentapetalae</taxon>
        <taxon>asterids</taxon>
        <taxon>campanulids</taxon>
        <taxon>Asterales</taxon>
        <taxon>Asteraceae</taxon>
        <taxon>Cichorioideae</taxon>
        <taxon>Cichorieae</taxon>
        <taxon>Lactucinae</taxon>
        <taxon>Lactuca</taxon>
    </lineage>
</organism>
<dbReference type="GO" id="GO:0003676">
    <property type="term" value="F:nucleic acid binding"/>
    <property type="evidence" value="ECO:0007669"/>
    <property type="project" value="InterPro"/>
</dbReference>
<dbReference type="AlphaFoldDB" id="A0AAU9ML09"/>
<dbReference type="SUPFAM" id="SSF53098">
    <property type="entry name" value="Ribonuclease H-like"/>
    <property type="match status" value="1"/>
</dbReference>
<accession>A0AAU9ML09</accession>
<gene>
    <name evidence="1" type="ORF">LVIROSA_LOCUS13253</name>
</gene>
<evidence type="ECO:0000313" key="2">
    <source>
        <dbReference type="Proteomes" id="UP001157418"/>
    </source>
</evidence>
<reference evidence="1 2" key="1">
    <citation type="submission" date="2022-01" db="EMBL/GenBank/DDBJ databases">
        <authorList>
            <person name="Xiong W."/>
            <person name="Schranz E."/>
        </authorList>
    </citation>
    <scope>NUCLEOTIDE SEQUENCE [LARGE SCALE GENOMIC DNA]</scope>
</reference>
<dbReference type="Proteomes" id="UP001157418">
    <property type="component" value="Unassembled WGS sequence"/>
</dbReference>
<dbReference type="EMBL" id="CAKMRJ010002223">
    <property type="protein sequence ID" value="CAH1426161.1"/>
    <property type="molecule type" value="Genomic_DNA"/>
</dbReference>
<proteinExistence type="predicted"/>
<evidence type="ECO:0008006" key="3">
    <source>
        <dbReference type="Google" id="ProtNLM"/>
    </source>
</evidence>
<protein>
    <recommendedName>
        <fullName evidence="3">3'-5' exonuclease domain-containing protein</fullName>
    </recommendedName>
</protein>
<evidence type="ECO:0000313" key="1">
    <source>
        <dbReference type="EMBL" id="CAH1426161.1"/>
    </source>
</evidence>
<dbReference type="Gene3D" id="3.30.420.10">
    <property type="entry name" value="Ribonuclease H-like superfamily/Ribonuclease H"/>
    <property type="match status" value="1"/>
</dbReference>
<name>A0AAU9ML09_9ASTR</name>